<gene>
    <name evidence="1" type="ORF">ERS852557_03694</name>
</gene>
<reference evidence="1 2" key="1">
    <citation type="submission" date="2015-09" db="EMBL/GenBank/DDBJ databases">
        <authorList>
            <consortium name="Pathogen Informatics"/>
        </authorList>
    </citation>
    <scope>NUCLEOTIDE SEQUENCE [LARGE SCALE GENOMIC DNA]</scope>
    <source>
        <strain evidence="1 2">2789STDY5834945</strain>
    </source>
</reference>
<dbReference type="EMBL" id="CZBI01000005">
    <property type="protein sequence ID" value="CUQ33820.1"/>
    <property type="molecule type" value="Genomic_DNA"/>
</dbReference>
<dbReference type="RefSeq" id="WP_055220736.1">
    <property type="nucleotide sequence ID" value="NZ_CZBI01000005.1"/>
</dbReference>
<protein>
    <submittedName>
        <fullName evidence="1">Protein of uncharacterized function (DUF3408)</fullName>
    </submittedName>
</protein>
<name>A0A174VP65_BACT4</name>
<organism evidence="1 2">
    <name type="scientific">Bacteroides thetaiotaomicron</name>
    <dbReference type="NCBI Taxonomy" id="818"/>
    <lineage>
        <taxon>Bacteria</taxon>
        <taxon>Pseudomonadati</taxon>
        <taxon>Bacteroidota</taxon>
        <taxon>Bacteroidia</taxon>
        <taxon>Bacteroidales</taxon>
        <taxon>Bacteroidaceae</taxon>
        <taxon>Bacteroides</taxon>
    </lineage>
</organism>
<dbReference type="AlphaFoldDB" id="A0A174VP65"/>
<evidence type="ECO:0000313" key="2">
    <source>
        <dbReference type="Proteomes" id="UP000095541"/>
    </source>
</evidence>
<dbReference type="Proteomes" id="UP000095541">
    <property type="component" value="Unassembled WGS sequence"/>
</dbReference>
<dbReference type="Pfam" id="PF11888">
    <property type="entry name" value="DUF3408"/>
    <property type="match status" value="1"/>
</dbReference>
<dbReference type="InterPro" id="IPR021823">
    <property type="entry name" value="DUF3408"/>
</dbReference>
<evidence type="ECO:0000313" key="1">
    <source>
        <dbReference type="EMBL" id="CUQ33820.1"/>
    </source>
</evidence>
<accession>A0A174VP65</accession>
<sequence>MKLNINIFRRKQKEEAYKGKYLTRRKPEGCAQKAVYISRENHETVKRIVGMAGGHGMTISGYIDHILSEHFEQYGAELESLNNRKGHEIVEQITISRW</sequence>
<proteinExistence type="predicted"/>